<gene>
    <name evidence="3" type="ORF">K444DRAFT_329431</name>
</gene>
<evidence type="ECO:0000259" key="2">
    <source>
        <dbReference type="Pfam" id="PF13460"/>
    </source>
</evidence>
<evidence type="ECO:0000313" key="4">
    <source>
        <dbReference type="Proteomes" id="UP000235371"/>
    </source>
</evidence>
<organism evidence="3 4">
    <name type="scientific">Hyaloscypha bicolor E</name>
    <dbReference type="NCBI Taxonomy" id="1095630"/>
    <lineage>
        <taxon>Eukaryota</taxon>
        <taxon>Fungi</taxon>
        <taxon>Dikarya</taxon>
        <taxon>Ascomycota</taxon>
        <taxon>Pezizomycotina</taxon>
        <taxon>Leotiomycetes</taxon>
        <taxon>Helotiales</taxon>
        <taxon>Hyaloscyphaceae</taxon>
        <taxon>Hyaloscypha</taxon>
        <taxon>Hyaloscypha bicolor</taxon>
    </lineage>
</organism>
<dbReference type="PANTHER" id="PTHR43355">
    <property type="entry name" value="FLAVIN REDUCTASE (NADPH)"/>
    <property type="match status" value="1"/>
</dbReference>
<dbReference type="Pfam" id="PF13460">
    <property type="entry name" value="NAD_binding_10"/>
    <property type="match status" value="1"/>
</dbReference>
<dbReference type="InterPro" id="IPR051606">
    <property type="entry name" value="Polyketide_Oxido-like"/>
</dbReference>
<dbReference type="STRING" id="1095630.A0A2J6TJH9"/>
<sequence>MQHRRYQSMDRITKHHILLLGGTGICGTIFTRAALEAGHKLTLYVRTPSKIPEDLSSNANVSVIQGELQDAEGLKKAAACGADIFISLAGPTLGKREGTPITEALRTLYPLLLTNGTTKRILVLSTPSYSAAEDTHSIKWIFAINFYIKVIGGDTYLEIKGMAEETVALGEKIDWTVFRVPLLQGKELGENDGPVNAVYVGDKKGRDGLRLDRGRLVKWVLEELEEGKWICACPLLSNA</sequence>
<evidence type="ECO:0000313" key="3">
    <source>
        <dbReference type="EMBL" id="PMD63171.1"/>
    </source>
</evidence>
<dbReference type="Proteomes" id="UP000235371">
    <property type="component" value="Unassembled WGS sequence"/>
</dbReference>
<name>A0A2J6TJH9_9HELO</name>
<dbReference type="InParanoid" id="A0A2J6TJH9"/>
<dbReference type="SUPFAM" id="SSF51735">
    <property type="entry name" value="NAD(P)-binding Rossmann-fold domains"/>
    <property type="match status" value="1"/>
</dbReference>
<dbReference type="OrthoDB" id="10254221at2759"/>
<feature type="domain" description="NAD(P)-binding" evidence="2">
    <location>
        <begin position="21"/>
        <end position="187"/>
    </location>
</feature>
<dbReference type="AlphaFoldDB" id="A0A2J6TJH9"/>
<protein>
    <submittedName>
        <fullName evidence="3">NAD(P)-binding protein</fullName>
    </submittedName>
</protein>
<proteinExistence type="inferred from homology"/>
<evidence type="ECO:0000256" key="1">
    <source>
        <dbReference type="ARBA" id="ARBA00038376"/>
    </source>
</evidence>
<keyword evidence="4" id="KW-1185">Reference proteome</keyword>
<dbReference type="RefSeq" id="XP_024740075.1">
    <property type="nucleotide sequence ID" value="XM_024871941.1"/>
</dbReference>
<accession>A0A2J6TJH9</accession>
<dbReference type="GO" id="GO:0004074">
    <property type="term" value="F:biliverdin reductase [NAD(P)H] activity"/>
    <property type="evidence" value="ECO:0007669"/>
    <property type="project" value="TreeGrafter"/>
</dbReference>
<dbReference type="PANTHER" id="PTHR43355:SF2">
    <property type="entry name" value="FLAVIN REDUCTASE (NADPH)"/>
    <property type="match status" value="1"/>
</dbReference>
<comment type="similarity">
    <text evidence="1">Belongs to the avfA family.</text>
</comment>
<dbReference type="InterPro" id="IPR036291">
    <property type="entry name" value="NAD(P)-bd_dom_sf"/>
</dbReference>
<dbReference type="Gene3D" id="3.40.50.720">
    <property type="entry name" value="NAD(P)-binding Rossmann-like Domain"/>
    <property type="match status" value="1"/>
</dbReference>
<dbReference type="EMBL" id="KZ613782">
    <property type="protein sequence ID" value="PMD63171.1"/>
    <property type="molecule type" value="Genomic_DNA"/>
</dbReference>
<dbReference type="GO" id="GO:0042602">
    <property type="term" value="F:riboflavin reductase (NADPH) activity"/>
    <property type="evidence" value="ECO:0007669"/>
    <property type="project" value="TreeGrafter"/>
</dbReference>
<dbReference type="InterPro" id="IPR016040">
    <property type="entry name" value="NAD(P)-bd_dom"/>
</dbReference>
<reference evidence="3 4" key="1">
    <citation type="submission" date="2016-04" db="EMBL/GenBank/DDBJ databases">
        <title>A degradative enzymes factory behind the ericoid mycorrhizal symbiosis.</title>
        <authorList>
            <consortium name="DOE Joint Genome Institute"/>
            <person name="Martino E."/>
            <person name="Morin E."/>
            <person name="Grelet G."/>
            <person name="Kuo A."/>
            <person name="Kohler A."/>
            <person name="Daghino S."/>
            <person name="Barry K."/>
            <person name="Choi C."/>
            <person name="Cichocki N."/>
            <person name="Clum A."/>
            <person name="Copeland A."/>
            <person name="Hainaut M."/>
            <person name="Haridas S."/>
            <person name="Labutti K."/>
            <person name="Lindquist E."/>
            <person name="Lipzen A."/>
            <person name="Khouja H.-R."/>
            <person name="Murat C."/>
            <person name="Ohm R."/>
            <person name="Olson A."/>
            <person name="Spatafora J."/>
            <person name="Veneault-Fourrey C."/>
            <person name="Henrissat B."/>
            <person name="Grigoriev I."/>
            <person name="Martin F."/>
            <person name="Perotto S."/>
        </authorList>
    </citation>
    <scope>NUCLEOTIDE SEQUENCE [LARGE SCALE GENOMIC DNA]</scope>
    <source>
        <strain evidence="3 4">E</strain>
    </source>
</reference>
<dbReference type="GeneID" id="36580023"/>